<dbReference type="AlphaFoldDB" id="Q13GF1"/>
<dbReference type="InterPro" id="IPR050950">
    <property type="entry name" value="HTH-type_LysR_regulators"/>
</dbReference>
<dbReference type="InterPro" id="IPR036390">
    <property type="entry name" value="WH_DNA-bd_sf"/>
</dbReference>
<dbReference type="Pfam" id="PF00126">
    <property type="entry name" value="HTH_1"/>
    <property type="match status" value="1"/>
</dbReference>
<dbReference type="Pfam" id="PF03466">
    <property type="entry name" value="LysR_substrate"/>
    <property type="match status" value="1"/>
</dbReference>
<dbReference type="eggNOG" id="COG0583">
    <property type="taxonomic scope" value="Bacteria"/>
</dbReference>
<dbReference type="Proteomes" id="UP000001817">
    <property type="component" value="Chromosome 3"/>
</dbReference>
<name>Q13GF1_PARXL</name>
<evidence type="ECO:0000256" key="2">
    <source>
        <dbReference type="ARBA" id="ARBA00023015"/>
    </source>
</evidence>
<dbReference type="SUPFAM" id="SSF46785">
    <property type="entry name" value="Winged helix' DNA-binding domain"/>
    <property type="match status" value="1"/>
</dbReference>
<dbReference type="Gene3D" id="1.10.10.10">
    <property type="entry name" value="Winged helix-like DNA-binding domain superfamily/Winged helix DNA-binding domain"/>
    <property type="match status" value="1"/>
</dbReference>
<dbReference type="InterPro" id="IPR036388">
    <property type="entry name" value="WH-like_DNA-bd_sf"/>
</dbReference>
<dbReference type="GO" id="GO:0003677">
    <property type="term" value="F:DNA binding"/>
    <property type="evidence" value="ECO:0007669"/>
    <property type="project" value="UniProtKB-KW"/>
</dbReference>
<gene>
    <name evidence="6" type="ORF">Bxe_C0963</name>
</gene>
<dbReference type="PANTHER" id="PTHR30419">
    <property type="entry name" value="HTH-TYPE TRANSCRIPTIONAL REGULATOR YBHD"/>
    <property type="match status" value="1"/>
</dbReference>
<reference evidence="6 7" key="1">
    <citation type="journal article" date="2006" name="Proc. Natl. Acad. Sci. U.S.A.">
        <title>Burkholderia xenovorans LB400 harbors a multi-replicon, 9.73-Mbp genome shaped for versatility.</title>
        <authorList>
            <person name="Chain P.S."/>
            <person name="Denef V.J."/>
            <person name="Konstantinidis K.T."/>
            <person name="Vergez L.M."/>
            <person name="Agullo L."/>
            <person name="Reyes V.L."/>
            <person name="Hauser L."/>
            <person name="Cordova M."/>
            <person name="Gomez L."/>
            <person name="Gonzalez M."/>
            <person name="Land M."/>
            <person name="Lao V."/>
            <person name="Larimer F."/>
            <person name="LiPuma J.J."/>
            <person name="Mahenthiralingam E."/>
            <person name="Malfatti S.A."/>
            <person name="Marx C.J."/>
            <person name="Parnell J.J."/>
            <person name="Ramette A."/>
            <person name="Richardson P."/>
            <person name="Seeger M."/>
            <person name="Smith D."/>
            <person name="Spilker T."/>
            <person name="Sul W.J."/>
            <person name="Tsoi T.V."/>
            <person name="Ulrich L.E."/>
            <person name="Zhulin I.B."/>
            <person name="Tiedje J.M."/>
        </authorList>
    </citation>
    <scope>NUCLEOTIDE SEQUENCE [LARGE SCALE GENOMIC DNA]</scope>
    <source>
        <strain evidence="6 7">LB400</strain>
    </source>
</reference>
<evidence type="ECO:0000256" key="4">
    <source>
        <dbReference type="ARBA" id="ARBA00023163"/>
    </source>
</evidence>
<keyword evidence="4" id="KW-0804">Transcription</keyword>
<keyword evidence="3" id="KW-0238">DNA-binding</keyword>
<dbReference type="OrthoDB" id="8839922at2"/>
<dbReference type="InterPro" id="IPR005119">
    <property type="entry name" value="LysR_subst-bd"/>
</dbReference>
<evidence type="ECO:0000313" key="6">
    <source>
        <dbReference type="EMBL" id="ABE36838.1"/>
    </source>
</evidence>
<dbReference type="SUPFAM" id="SSF53850">
    <property type="entry name" value="Periplasmic binding protein-like II"/>
    <property type="match status" value="1"/>
</dbReference>
<proteinExistence type="inferred from homology"/>
<evidence type="ECO:0000256" key="3">
    <source>
        <dbReference type="ARBA" id="ARBA00023125"/>
    </source>
</evidence>
<evidence type="ECO:0000256" key="1">
    <source>
        <dbReference type="ARBA" id="ARBA00009437"/>
    </source>
</evidence>
<dbReference type="FunFam" id="1.10.10.10:FF:000001">
    <property type="entry name" value="LysR family transcriptional regulator"/>
    <property type="match status" value="1"/>
</dbReference>
<keyword evidence="7" id="KW-1185">Reference proteome</keyword>
<dbReference type="KEGG" id="bxe:Bxe_C0963"/>
<accession>Q13GF1</accession>
<keyword evidence="2" id="KW-0805">Transcription regulation</keyword>
<evidence type="ECO:0000259" key="5">
    <source>
        <dbReference type="PROSITE" id="PS50931"/>
    </source>
</evidence>
<dbReference type="STRING" id="266265.Bxe_C0963"/>
<dbReference type="KEGG" id="bxb:DR64_7489"/>
<organism evidence="6 7">
    <name type="scientific">Paraburkholderia xenovorans (strain LB400)</name>
    <dbReference type="NCBI Taxonomy" id="266265"/>
    <lineage>
        <taxon>Bacteria</taxon>
        <taxon>Pseudomonadati</taxon>
        <taxon>Pseudomonadota</taxon>
        <taxon>Betaproteobacteria</taxon>
        <taxon>Burkholderiales</taxon>
        <taxon>Burkholderiaceae</taxon>
        <taxon>Paraburkholderia</taxon>
    </lineage>
</organism>
<dbReference type="CDD" id="cd05466">
    <property type="entry name" value="PBP2_LTTR_substrate"/>
    <property type="match status" value="1"/>
</dbReference>
<dbReference type="InterPro" id="IPR000847">
    <property type="entry name" value="LysR_HTH_N"/>
</dbReference>
<dbReference type="GO" id="GO:0003700">
    <property type="term" value="F:DNA-binding transcription factor activity"/>
    <property type="evidence" value="ECO:0007669"/>
    <property type="project" value="InterPro"/>
</dbReference>
<dbReference type="PROSITE" id="PS50931">
    <property type="entry name" value="HTH_LYSR"/>
    <property type="match status" value="1"/>
</dbReference>
<comment type="similarity">
    <text evidence="1">Belongs to the LysR transcriptional regulatory family.</text>
</comment>
<dbReference type="Gene3D" id="3.40.190.290">
    <property type="match status" value="1"/>
</dbReference>
<sequence length="334" mass="36341">MQLNVLRYFLEVSRHGSVRKAAEHIHITPSAVSRHIAILEGMIGAPLFERRSRGMVLTPEGEILFKYADRIIGNLDIVKCAVGEIRGMKKGILRIFAIEAVASSILYPAIRDFIVKHSGVTIQVDVVGRDNNDVVHALVRDEADLGIMFRLNRNAEIDYLDEFDMPFVALAAPGHPLAARSSISVRDLADTLVGGLPPSSASRSITDDVMRSLGTQIRYTLTVNSMEMAKEFARTGVGIAILPSVCAQEECKTGALVAVPFIEWGLQTVRATVCGHRGREPSAAAKAFLDILKTYYLPRSDTPAHHPPATSAMCSPGRPWDVAQMSAGRSLASQ</sequence>
<dbReference type="RefSeq" id="WP_011494085.1">
    <property type="nucleotide sequence ID" value="NC_007953.1"/>
</dbReference>
<dbReference type="EMBL" id="CP000272">
    <property type="protein sequence ID" value="ABE36838.1"/>
    <property type="molecule type" value="Genomic_DNA"/>
</dbReference>
<evidence type="ECO:0000313" key="7">
    <source>
        <dbReference type="Proteomes" id="UP000001817"/>
    </source>
</evidence>
<dbReference type="GO" id="GO:0005829">
    <property type="term" value="C:cytosol"/>
    <property type="evidence" value="ECO:0007669"/>
    <property type="project" value="TreeGrafter"/>
</dbReference>
<protein>
    <submittedName>
        <fullName evidence="6">Transcriptional regulator, LysR family</fullName>
    </submittedName>
</protein>
<feature type="domain" description="HTH lysR-type" evidence="5">
    <location>
        <begin position="1"/>
        <end position="58"/>
    </location>
</feature>